<sequence length="237" mass="24032">MATNGSTPDATERLNALIDGELPADEQAALADCIAAAPDLAQAYATLARLKACVIQSATEADVSGIDVPRKPSRLLPIGAAAAAATALSIAIFLAMPAREKTAAPAADIASLVTLASLPAMPVIPDLANAGLSLVGGEIERIGATPVMVAAYRGPRGCRLELRVHPAAIVLPPTAGTIRAAWTAGELAYELVAFGMPDSRFAAVVVAAQAATRAGQVPRDASTRLREASLKAPPCLG</sequence>
<dbReference type="Proteomes" id="UP000263993">
    <property type="component" value="Unassembled WGS sequence"/>
</dbReference>
<name>A0A371B9A9_9BRAD</name>
<keyword evidence="3" id="KW-1185">Reference proteome</keyword>
<keyword evidence="1" id="KW-0472">Membrane</keyword>
<feature type="transmembrane region" description="Helical" evidence="1">
    <location>
        <begin position="75"/>
        <end position="96"/>
    </location>
</feature>
<gene>
    <name evidence="2" type="ORF">DXH78_06120</name>
</gene>
<accession>A0A371B9A9</accession>
<dbReference type="OrthoDB" id="8031034at2"/>
<organism evidence="2 3">
    <name type="scientific">Undibacter mobilis</name>
    <dbReference type="NCBI Taxonomy" id="2292256"/>
    <lineage>
        <taxon>Bacteria</taxon>
        <taxon>Pseudomonadati</taxon>
        <taxon>Pseudomonadota</taxon>
        <taxon>Alphaproteobacteria</taxon>
        <taxon>Hyphomicrobiales</taxon>
        <taxon>Nitrobacteraceae</taxon>
        <taxon>Undibacter</taxon>
    </lineage>
</organism>
<reference evidence="3" key="1">
    <citation type="submission" date="2018-08" db="EMBL/GenBank/DDBJ databases">
        <authorList>
            <person name="Kim S.-J."/>
            <person name="Jung G.-Y."/>
        </authorList>
    </citation>
    <scope>NUCLEOTIDE SEQUENCE [LARGE SCALE GENOMIC DNA]</scope>
    <source>
        <strain evidence="3">GY_H</strain>
    </source>
</reference>
<protein>
    <recommendedName>
        <fullName evidence="4">Anti-sigma factor</fullName>
    </recommendedName>
</protein>
<evidence type="ECO:0000313" key="2">
    <source>
        <dbReference type="EMBL" id="RDV04195.1"/>
    </source>
</evidence>
<comment type="caution">
    <text evidence="2">The sequence shown here is derived from an EMBL/GenBank/DDBJ whole genome shotgun (WGS) entry which is preliminary data.</text>
</comment>
<evidence type="ECO:0008006" key="4">
    <source>
        <dbReference type="Google" id="ProtNLM"/>
    </source>
</evidence>
<evidence type="ECO:0000313" key="3">
    <source>
        <dbReference type="Proteomes" id="UP000263993"/>
    </source>
</evidence>
<dbReference type="AlphaFoldDB" id="A0A371B9A9"/>
<dbReference type="EMBL" id="QRGO01000001">
    <property type="protein sequence ID" value="RDV04195.1"/>
    <property type="molecule type" value="Genomic_DNA"/>
</dbReference>
<dbReference type="RefSeq" id="WP_115516221.1">
    <property type="nucleotide sequence ID" value="NZ_QRGO01000001.1"/>
</dbReference>
<proteinExistence type="predicted"/>
<keyword evidence="1" id="KW-0812">Transmembrane</keyword>
<evidence type="ECO:0000256" key="1">
    <source>
        <dbReference type="SAM" id="Phobius"/>
    </source>
</evidence>
<keyword evidence="1" id="KW-1133">Transmembrane helix</keyword>